<evidence type="ECO:0000256" key="1">
    <source>
        <dbReference type="ARBA" id="ARBA00022679"/>
    </source>
</evidence>
<dbReference type="GO" id="GO:0016747">
    <property type="term" value="F:acyltransferase activity, transferring groups other than amino-acyl groups"/>
    <property type="evidence" value="ECO:0007669"/>
    <property type="project" value="InterPro"/>
</dbReference>
<name>A0A9P8Y0Y6_9PEZI</name>
<dbReference type="InterPro" id="IPR051531">
    <property type="entry name" value="N-acetyltransferase"/>
</dbReference>
<dbReference type="PANTHER" id="PTHR43792:SF8">
    <property type="entry name" value="[RIBOSOMAL PROTEIN US5]-ALANINE N-ACETYLTRANSFERASE"/>
    <property type="match status" value="1"/>
</dbReference>
<dbReference type="InterPro" id="IPR000182">
    <property type="entry name" value="GNAT_dom"/>
</dbReference>
<comment type="caution">
    <text evidence="6">The sequence shown here is derived from an EMBL/GenBank/DDBJ whole genome shotgun (WGS) entry which is preliminary data.</text>
</comment>
<dbReference type="Pfam" id="PF13302">
    <property type="entry name" value="Acetyltransf_3"/>
    <property type="match status" value="1"/>
</dbReference>
<evidence type="ECO:0000256" key="3">
    <source>
        <dbReference type="ARBA" id="ARBA00038502"/>
    </source>
</evidence>
<feature type="region of interest" description="Disordered" evidence="4">
    <location>
        <begin position="1"/>
        <end position="20"/>
    </location>
</feature>
<keyword evidence="7" id="KW-1185">Reference proteome</keyword>
<dbReference type="GeneID" id="70184428"/>
<evidence type="ECO:0000259" key="5">
    <source>
        <dbReference type="PROSITE" id="PS51186"/>
    </source>
</evidence>
<feature type="compositionally biased region" description="Polar residues" evidence="4">
    <location>
        <begin position="1"/>
        <end position="16"/>
    </location>
</feature>
<feature type="domain" description="N-acetyltransferase" evidence="5">
    <location>
        <begin position="74"/>
        <end position="225"/>
    </location>
</feature>
<dbReference type="PROSITE" id="PS51186">
    <property type="entry name" value="GNAT"/>
    <property type="match status" value="1"/>
</dbReference>
<dbReference type="InterPro" id="IPR016181">
    <property type="entry name" value="Acyl_CoA_acyltransferase"/>
</dbReference>
<evidence type="ECO:0000313" key="6">
    <source>
        <dbReference type="EMBL" id="KAH7026495.1"/>
    </source>
</evidence>
<organism evidence="6 7">
    <name type="scientific">Microdochium trichocladiopsis</name>
    <dbReference type="NCBI Taxonomy" id="1682393"/>
    <lineage>
        <taxon>Eukaryota</taxon>
        <taxon>Fungi</taxon>
        <taxon>Dikarya</taxon>
        <taxon>Ascomycota</taxon>
        <taxon>Pezizomycotina</taxon>
        <taxon>Sordariomycetes</taxon>
        <taxon>Xylariomycetidae</taxon>
        <taxon>Xylariales</taxon>
        <taxon>Microdochiaceae</taxon>
        <taxon>Microdochium</taxon>
    </lineage>
</organism>
<keyword evidence="1" id="KW-0808">Transferase</keyword>
<dbReference type="RefSeq" id="XP_046009712.1">
    <property type="nucleotide sequence ID" value="XM_046154882.1"/>
</dbReference>
<proteinExistence type="inferred from homology"/>
<dbReference type="AlphaFoldDB" id="A0A9P8Y0Y6"/>
<dbReference type="EMBL" id="JAGTJQ010000008">
    <property type="protein sequence ID" value="KAH7026495.1"/>
    <property type="molecule type" value="Genomic_DNA"/>
</dbReference>
<accession>A0A9P8Y0Y6</accession>
<evidence type="ECO:0000313" key="7">
    <source>
        <dbReference type="Proteomes" id="UP000756346"/>
    </source>
</evidence>
<gene>
    <name evidence="6" type="ORF">B0I36DRAFT_330756</name>
</gene>
<dbReference type="PANTHER" id="PTHR43792">
    <property type="entry name" value="GNAT FAMILY, PUTATIVE (AFU_ORTHOLOGUE AFUA_3G00765)-RELATED-RELATED"/>
    <property type="match status" value="1"/>
</dbReference>
<protein>
    <submittedName>
        <fullName evidence="6">Acyl-CoA N-acyltransferase</fullName>
    </submittedName>
</protein>
<keyword evidence="2" id="KW-0012">Acyltransferase</keyword>
<sequence length="271" mass="29855">MADSQPQSHQQPSWLTSPPPPPIIITPTFYLRAYTLADAAQLAKTANSSEIAHRMGDRFPSPYTHADGIGFITRFGRPNPEAGVRDHNFGIFTRSLATITGATERDTADGKDKAGGVGEEETLIGGIGFMPQPAEQRFTSEIGYWLHPSVWGKGLATKVVREFVRWAFTNFGDDTLVKLQARHHAGNERSGRVLEKNGFQREGILRKAWACRDDGDTVRAGQVAEAARREGQLDAAGSEQDASAKPKHYVLDLYIYGLLREDFEAGQSEKQ</sequence>
<dbReference type="SUPFAM" id="SSF55729">
    <property type="entry name" value="Acyl-CoA N-acyltransferases (Nat)"/>
    <property type="match status" value="1"/>
</dbReference>
<comment type="similarity">
    <text evidence="3">Belongs to the acetyltransferase family. RimJ subfamily.</text>
</comment>
<evidence type="ECO:0000256" key="2">
    <source>
        <dbReference type="ARBA" id="ARBA00023315"/>
    </source>
</evidence>
<evidence type="ECO:0000256" key="4">
    <source>
        <dbReference type="SAM" id="MobiDB-lite"/>
    </source>
</evidence>
<dbReference type="Gene3D" id="3.40.630.30">
    <property type="match status" value="1"/>
</dbReference>
<dbReference type="Proteomes" id="UP000756346">
    <property type="component" value="Unassembled WGS sequence"/>
</dbReference>
<reference evidence="6" key="1">
    <citation type="journal article" date="2021" name="Nat. Commun.">
        <title>Genetic determinants of endophytism in the Arabidopsis root mycobiome.</title>
        <authorList>
            <person name="Mesny F."/>
            <person name="Miyauchi S."/>
            <person name="Thiergart T."/>
            <person name="Pickel B."/>
            <person name="Atanasova L."/>
            <person name="Karlsson M."/>
            <person name="Huettel B."/>
            <person name="Barry K.W."/>
            <person name="Haridas S."/>
            <person name="Chen C."/>
            <person name="Bauer D."/>
            <person name="Andreopoulos W."/>
            <person name="Pangilinan J."/>
            <person name="LaButti K."/>
            <person name="Riley R."/>
            <person name="Lipzen A."/>
            <person name="Clum A."/>
            <person name="Drula E."/>
            <person name="Henrissat B."/>
            <person name="Kohler A."/>
            <person name="Grigoriev I.V."/>
            <person name="Martin F.M."/>
            <person name="Hacquard S."/>
        </authorList>
    </citation>
    <scope>NUCLEOTIDE SEQUENCE</scope>
    <source>
        <strain evidence="6">MPI-CAGE-CH-0230</strain>
    </source>
</reference>
<dbReference type="OrthoDB" id="630895at2759"/>